<dbReference type="EMBL" id="BACI01000035">
    <property type="protein sequence ID" value="GAA11638.1"/>
    <property type="molecule type" value="Genomic_DNA"/>
</dbReference>
<dbReference type="InterPro" id="IPR014544">
    <property type="entry name" value="UCP028408"/>
</dbReference>
<dbReference type="STRING" id="1027371.GOALK_035_00230"/>
<dbReference type="eggNOG" id="COG4924">
    <property type="taxonomic scope" value="Bacteria"/>
</dbReference>
<comment type="caution">
    <text evidence="3">The sequence shown here is derived from an EMBL/GenBank/DDBJ whole genome shotgun (WGS) entry which is preliminary data.</text>
</comment>
<dbReference type="Pfam" id="PF11795">
    <property type="entry name" value="DUF3322"/>
    <property type="match status" value="1"/>
</dbReference>
<sequence length="398" mass="45070">MSGRWTSPDDIVARVRRRWIDGTLLRAYASGGPFDPIEVPLRGPTAPQIGDDLGAAREWVSTLDRGRRDDRHYTLLWRSIGGRQVGRNELPVRAVIDSFEQAWSLLGVASDVAQFDEVLRLSAGTPTVRAWVLRHPHRAVDLSSEFPRLIVAYEWLDAQRGSGRYLREITAPGVDTKFAERYRSVLASMLGVSSTAAGFLAGLGLRAKPEFVRLRPSSTLGLPERLTEISVRADELAQVTLRPRRVLVVENEITYLSVDVPEDGMVLWGKGFEVDRIGRLPWLTDVPVWYWGDIDTHGFAILDRLRTWLPQTESILMDRETLFAHRDRWVTEDRPATSALTRLTPAERALYTDLVEDSLGTRVRLEQERVAWEWVLARFSSTSLRCAERAGRASGRFR</sequence>
<dbReference type="RefSeq" id="WP_006357794.1">
    <property type="nucleotide sequence ID" value="NZ_BACI01000035.1"/>
</dbReference>
<evidence type="ECO:0000313" key="4">
    <source>
        <dbReference type="Proteomes" id="UP000003558"/>
    </source>
</evidence>
<feature type="domain" description="DUF3322" evidence="2">
    <location>
        <begin position="8"/>
        <end position="190"/>
    </location>
</feature>
<evidence type="ECO:0000313" key="3">
    <source>
        <dbReference type="EMBL" id="GAA11638.1"/>
    </source>
</evidence>
<dbReference type="Pfam" id="PF09983">
    <property type="entry name" value="JetD_C"/>
    <property type="match status" value="1"/>
</dbReference>
<evidence type="ECO:0000259" key="2">
    <source>
        <dbReference type="Pfam" id="PF11795"/>
    </source>
</evidence>
<dbReference type="AlphaFoldDB" id="F9VSP9"/>
<proteinExistence type="predicted"/>
<reference evidence="3 4" key="1">
    <citation type="submission" date="2011-05" db="EMBL/GenBank/DDBJ databases">
        <title>Whole genome shotgun sequence of Gordonia alkanivorans NBRC 16433.</title>
        <authorList>
            <person name="Hosoyama A."/>
            <person name="Nakamura S."/>
            <person name="Takarada H."/>
            <person name="Tsuchikane K."/>
            <person name="Yamazaki S."/>
            <person name="Fujita N."/>
        </authorList>
    </citation>
    <scope>NUCLEOTIDE SEQUENCE [LARGE SCALE GENOMIC DNA]</scope>
    <source>
        <strain evidence="3 4">NBRC 16433</strain>
    </source>
</reference>
<evidence type="ECO:0000259" key="1">
    <source>
        <dbReference type="Pfam" id="PF09983"/>
    </source>
</evidence>
<feature type="domain" description="Wadjet protein JetD C-terminal" evidence="1">
    <location>
        <begin position="204"/>
        <end position="376"/>
    </location>
</feature>
<gene>
    <name evidence="3" type="ORF">GOALK_035_00230</name>
</gene>
<dbReference type="InterPro" id="IPR024537">
    <property type="entry name" value="DUF3322"/>
</dbReference>
<dbReference type="InterPro" id="IPR024534">
    <property type="entry name" value="JetD_C"/>
</dbReference>
<name>F9VSP9_9ACTN</name>
<evidence type="ECO:0008006" key="5">
    <source>
        <dbReference type="Google" id="ProtNLM"/>
    </source>
</evidence>
<dbReference type="Proteomes" id="UP000003558">
    <property type="component" value="Unassembled WGS sequence"/>
</dbReference>
<accession>F9VSP9</accession>
<dbReference type="PIRSF" id="PIRSF028408">
    <property type="entry name" value="UCP028408"/>
    <property type="match status" value="1"/>
</dbReference>
<protein>
    <recommendedName>
        <fullName evidence="5">Wadjet protein JetD C-terminal domain-containing protein</fullName>
    </recommendedName>
</protein>
<organism evidence="3 4">
    <name type="scientific">Gordonia alkanivorans NBRC 16433</name>
    <dbReference type="NCBI Taxonomy" id="1027371"/>
    <lineage>
        <taxon>Bacteria</taxon>
        <taxon>Bacillati</taxon>
        <taxon>Actinomycetota</taxon>
        <taxon>Actinomycetes</taxon>
        <taxon>Mycobacteriales</taxon>
        <taxon>Gordoniaceae</taxon>
        <taxon>Gordonia</taxon>
    </lineage>
</organism>